<dbReference type="EMBL" id="AHMM02000025">
    <property type="protein sequence ID" value="EQA35673.1"/>
    <property type="molecule type" value="Genomic_DNA"/>
</dbReference>
<gene>
    <name evidence="1" type="ORF">LEP1GSC047_1777</name>
</gene>
<dbReference type="Proteomes" id="UP000018719">
    <property type="component" value="Unassembled WGS sequence"/>
</dbReference>
<accession>V6HAZ4</accession>
<proteinExistence type="predicted"/>
<comment type="caution">
    <text evidence="1">The sequence shown here is derived from an EMBL/GenBank/DDBJ whole genome shotgun (WGS) entry which is preliminary data.</text>
</comment>
<evidence type="ECO:0000313" key="1">
    <source>
        <dbReference type="EMBL" id="EQA35673.1"/>
    </source>
</evidence>
<dbReference type="AlphaFoldDB" id="V6HAZ4"/>
<reference evidence="1 2" key="1">
    <citation type="submission" date="2013-05" db="EMBL/GenBank/DDBJ databases">
        <authorList>
            <person name="Harkins D.M."/>
            <person name="Durkin A.S."/>
            <person name="Brinkac L.M."/>
            <person name="Haft D.H."/>
            <person name="Selengut J.D."/>
            <person name="Sanka R."/>
            <person name="DePew J."/>
            <person name="Purushe J."/>
            <person name="Hartskeerl R.A."/>
            <person name="Ahmed A."/>
            <person name="van der Linden H."/>
            <person name="Goris M.G.A."/>
            <person name="Vinetz J.M."/>
            <person name="Sutton G.G."/>
            <person name="Nierman W.C."/>
            <person name="Fouts D.E."/>
        </authorList>
    </citation>
    <scope>NUCLEOTIDE SEQUENCE [LARGE SCALE GENOMIC DNA]</scope>
    <source>
        <strain evidence="1 2">10</strain>
    </source>
</reference>
<protein>
    <submittedName>
        <fullName evidence="1">Uncharacterized protein</fullName>
    </submittedName>
</protein>
<name>V6HAZ4_9LEPT</name>
<sequence length="66" mass="7141">MIADSNGIVPSLGTLDGPHKSDFAGLQRYFSAFCFKVSIIGSGSSIYSSRISFLLRGLAKFIRLLI</sequence>
<organism evidence="1 2">
    <name type="scientific">Leptospira inadai serovar Lyme str. 10</name>
    <dbReference type="NCBI Taxonomy" id="1049790"/>
    <lineage>
        <taxon>Bacteria</taxon>
        <taxon>Pseudomonadati</taxon>
        <taxon>Spirochaetota</taxon>
        <taxon>Spirochaetia</taxon>
        <taxon>Leptospirales</taxon>
        <taxon>Leptospiraceae</taxon>
        <taxon>Leptospira</taxon>
    </lineage>
</organism>
<evidence type="ECO:0000313" key="2">
    <source>
        <dbReference type="Proteomes" id="UP000018719"/>
    </source>
</evidence>